<comment type="caution">
    <text evidence="2">The sequence shown here is derived from an EMBL/GenBank/DDBJ whole genome shotgun (WGS) entry which is preliminary data.</text>
</comment>
<protein>
    <submittedName>
        <fullName evidence="2">Uncharacterized protein</fullName>
    </submittedName>
</protein>
<organism evidence="2 3">
    <name type="scientific">Ophiocordyceps camponoti-rufipedis</name>
    <dbReference type="NCBI Taxonomy" id="2004952"/>
    <lineage>
        <taxon>Eukaryota</taxon>
        <taxon>Fungi</taxon>
        <taxon>Dikarya</taxon>
        <taxon>Ascomycota</taxon>
        <taxon>Pezizomycotina</taxon>
        <taxon>Sordariomycetes</taxon>
        <taxon>Hypocreomycetidae</taxon>
        <taxon>Hypocreales</taxon>
        <taxon>Ophiocordycipitaceae</taxon>
        <taxon>Ophiocordyceps</taxon>
    </lineage>
</organism>
<name>A0A2C5YYZ8_9HYPO</name>
<accession>A0A2C5YYZ8</accession>
<evidence type="ECO:0000313" key="3">
    <source>
        <dbReference type="Proteomes" id="UP000226431"/>
    </source>
</evidence>
<feature type="transmembrane region" description="Helical" evidence="1">
    <location>
        <begin position="46"/>
        <end position="70"/>
    </location>
</feature>
<evidence type="ECO:0000256" key="1">
    <source>
        <dbReference type="SAM" id="Phobius"/>
    </source>
</evidence>
<gene>
    <name evidence="2" type="ORF">CDD80_2838</name>
</gene>
<feature type="transmembrane region" description="Helical" evidence="1">
    <location>
        <begin position="586"/>
        <end position="612"/>
    </location>
</feature>
<sequence>MSNASVWAGASSEVQYRVHLGTWTDWSRGNAITGSTLTLKREQGSLLIAFTAFFIGLVSTCFWRIIRLVLHRLYSTPDSRDALHHQRQALLRNSVTPASSLWSFTLLGWSWRRHGSRGVTRMVPVVVCAGVCIAAFTVAGGFSSQLSSGLGNAVLVNGSHCGYLMDTYEVGGSALGIYPYLVSKMANAANYAQQCYSSKTSGMFACSTFVKDHLPASVDNEAPCPFSGGICRSNNSNLRLDTGLLDSQHHLGINSRPEQRIFFRSVLHCAPLVTEGYTSQVRTPARNYTQYHYGRSTRFDQSSPVPRNFTMQVESQYDQYHRETDNPYENPDGSTFRLRALHVQVVRRKPYLTNSFSDFNPIPQLFRPDGELLVVFLSGDGVLFASQSPDPWYRGTKAGRTYRERASNRLMTLYETEEAASPLACLHQAQFCDGSRRCGPLASYVDAAAGAASLFNSTADVAMPENVVKPQGETASRFVWFIVSIVQGANSLASGVASLGSDELQAKQYLFGGVVLASLREQWRSDVSHWYAMMLASIQETFVSMASKPADPDLERYLIRPTNPWAQDMCDNQKILSSQFTSFSLFGLYLTYLIGLTIIATSHAVEPVFAILARRRSRHPAHPYLEWTANETLQLQRAAYEGLGSGTWTGLRSEIPKTEKGEKLSDLTARYTRIVDAEREEKATRTSNVQAWLIEDAASQTNTFRKYHQNQYSLKGPSQNSTCPEPVTYHCGNLKGFCILFKACGSESAADKTVVEVVQVVR</sequence>
<dbReference type="OrthoDB" id="3540210at2759"/>
<keyword evidence="1" id="KW-0472">Membrane</keyword>
<dbReference type="Proteomes" id="UP000226431">
    <property type="component" value="Unassembled WGS sequence"/>
</dbReference>
<reference evidence="2 3" key="1">
    <citation type="submission" date="2017-06" db="EMBL/GenBank/DDBJ databases">
        <title>Ant-infecting Ophiocordyceps genomes reveal a high diversity of potential behavioral manipulation genes and a possible major role for enterotoxins.</title>
        <authorList>
            <person name="De Bekker C."/>
            <person name="Evans H.C."/>
            <person name="Brachmann A."/>
            <person name="Hughes D.P."/>
        </authorList>
    </citation>
    <scope>NUCLEOTIDE SEQUENCE [LARGE SCALE GENOMIC DNA]</scope>
    <source>
        <strain evidence="2 3">Map16</strain>
    </source>
</reference>
<feature type="transmembrane region" description="Helical" evidence="1">
    <location>
        <begin position="123"/>
        <end position="142"/>
    </location>
</feature>
<dbReference type="EMBL" id="NJES01000252">
    <property type="protein sequence ID" value="PHH74795.1"/>
    <property type="molecule type" value="Genomic_DNA"/>
</dbReference>
<dbReference type="AlphaFoldDB" id="A0A2C5YYZ8"/>
<proteinExistence type="predicted"/>
<keyword evidence="1" id="KW-1133">Transmembrane helix</keyword>
<keyword evidence="3" id="KW-1185">Reference proteome</keyword>
<keyword evidence="1" id="KW-0812">Transmembrane</keyword>
<evidence type="ECO:0000313" key="2">
    <source>
        <dbReference type="EMBL" id="PHH74795.1"/>
    </source>
</evidence>